<dbReference type="OrthoDB" id="10060420at2759"/>
<evidence type="ECO:0000313" key="3">
    <source>
        <dbReference type="Proteomes" id="UP001152320"/>
    </source>
</evidence>
<reference evidence="2" key="1">
    <citation type="submission" date="2021-10" db="EMBL/GenBank/DDBJ databases">
        <title>Tropical sea cucumber genome reveals ecological adaptation and Cuvierian tubules defense mechanism.</title>
        <authorList>
            <person name="Chen T."/>
        </authorList>
    </citation>
    <scope>NUCLEOTIDE SEQUENCE</scope>
    <source>
        <strain evidence="2">Nanhai2018</strain>
        <tissue evidence="2">Muscle</tissue>
    </source>
</reference>
<dbReference type="PANTHER" id="PTHR21301">
    <property type="entry name" value="REVERSE TRANSCRIPTASE"/>
    <property type="match status" value="1"/>
</dbReference>
<organism evidence="2 3">
    <name type="scientific">Holothuria leucospilota</name>
    <name type="common">Black long sea cucumber</name>
    <name type="synonym">Mertensiothuria leucospilota</name>
    <dbReference type="NCBI Taxonomy" id="206669"/>
    <lineage>
        <taxon>Eukaryota</taxon>
        <taxon>Metazoa</taxon>
        <taxon>Echinodermata</taxon>
        <taxon>Eleutherozoa</taxon>
        <taxon>Echinozoa</taxon>
        <taxon>Holothuroidea</taxon>
        <taxon>Aspidochirotacea</taxon>
        <taxon>Aspidochirotida</taxon>
        <taxon>Holothuriidae</taxon>
        <taxon>Holothuria</taxon>
    </lineage>
</organism>
<gene>
    <name evidence="2" type="ORF">HOLleu_28468</name>
</gene>
<dbReference type="Proteomes" id="UP001152320">
    <property type="component" value="Chromosome 14"/>
</dbReference>
<accession>A0A9Q1BM32</accession>
<evidence type="ECO:0000313" key="2">
    <source>
        <dbReference type="EMBL" id="KAJ8029140.1"/>
    </source>
</evidence>
<protein>
    <recommendedName>
        <fullName evidence="1">Helix-turn-helix domain-containing protein</fullName>
    </recommendedName>
</protein>
<name>A0A9Q1BM32_HOLLE</name>
<feature type="domain" description="Helix-turn-helix" evidence="1">
    <location>
        <begin position="104"/>
        <end position="143"/>
    </location>
</feature>
<dbReference type="EMBL" id="JAIZAY010000014">
    <property type="protein sequence ID" value="KAJ8029140.1"/>
    <property type="molecule type" value="Genomic_DNA"/>
</dbReference>
<evidence type="ECO:0000259" key="1">
    <source>
        <dbReference type="Pfam" id="PF26215"/>
    </source>
</evidence>
<keyword evidence="3" id="KW-1185">Reference proteome</keyword>
<proteinExistence type="predicted"/>
<sequence>MGTKMGPSIACLTMGYFEEGLFSQFDGQCPILYKRYIDDIIGAAVGPRIELQNFINFVSNFYPFLKFTHVISTSSVNFLDLKLSINDCKISSSIYFKPTDSHNYLLYSSNHPRSCINSIPYSQLLGAKRICSNHSDFTEASHKILAHIEHR</sequence>
<dbReference type="InterPro" id="IPR058912">
    <property type="entry name" value="HTH_animal"/>
</dbReference>
<dbReference type="PANTHER" id="PTHR21301:SF10">
    <property type="entry name" value="REVERSE TRANSCRIPTASE DOMAIN-CONTAINING PROTEIN"/>
    <property type="match status" value="1"/>
</dbReference>
<comment type="caution">
    <text evidence="2">The sequence shown here is derived from an EMBL/GenBank/DDBJ whole genome shotgun (WGS) entry which is preliminary data.</text>
</comment>
<dbReference type="Pfam" id="PF26215">
    <property type="entry name" value="HTH_animal"/>
    <property type="match status" value="1"/>
</dbReference>
<dbReference type="AlphaFoldDB" id="A0A9Q1BM32"/>